<dbReference type="STRING" id="311410.LA5095_02746"/>
<evidence type="ECO:0000256" key="1">
    <source>
        <dbReference type="SAM" id="MobiDB-lite"/>
    </source>
</evidence>
<name>A0A0M7AHT7_9HYPH</name>
<gene>
    <name evidence="4" type="ORF">LA5096_00115</name>
</gene>
<keyword evidence="2" id="KW-1133">Transmembrane helix</keyword>
<dbReference type="Proteomes" id="UP000049983">
    <property type="component" value="Unassembled WGS sequence"/>
</dbReference>
<feature type="region of interest" description="Disordered" evidence="1">
    <location>
        <begin position="160"/>
        <end position="241"/>
    </location>
</feature>
<proteinExistence type="predicted"/>
<dbReference type="RefSeq" id="WP_055115891.1">
    <property type="nucleotide sequence ID" value="NZ_CXWA01000003.1"/>
</dbReference>
<reference evidence="5" key="1">
    <citation type="submission" date="2015-07" db="EMBL/GenBank/DDBJ databases">
        <authorList>
            <person name="Rodrigo-Torres Lidia"/>
            <person name="Arahal R.David."/>
        </authorList>
    </citation>
    <scope>NUCLEOTIDE SEQUENCE [LARGE SCALE GENOMIC DNA]</scope>
    <source>
        <strain evidence="5">CECT 5096</strain>
    </source>
</reference>
<dbReference type="Pfam" id="PF10908">
    <property type="entry name" value="Tlde1_dom"/>
    <property type="match status" value="1"/>
</dbReference>
<keyword evidence="5" id="KW-1185">Reference proteome</keyword>
<feature type="domain" description="Tlde1" evidence="3">
    <location>
        <begin position="297"/>
        <end position="400"/>
    </location>
</feature>
<feature type="transmembrane region" description="Helical" evidence="2">
    <location>
        <begin position="20"/>
        <end position="41"/>
    </location>
</feature>
<keyword evidence="2" id="KW-0812">Transmembrane</keyword>
<evidence type="ECO:0000259" key="3">
    <source>
        <dbReference type="Pfam" id="PF10908"/>
    </source>
</evidence>
<evidence type="ECO:0000313" key="5">
    <source>
        <dbReference type="Proteomes" id="UP000049983"/>
    </source>
</evidence>
<evidence type="ECO:0000313" key="4">
    <source>
        <dbReference type="EMBL" id="CTQ63718.1"/>
    </source>
</evidence>
<dbReference type="AlphaFoldDB" id="A0A0M7AHT7"/>
<organism evidence="4 5">
    <name type="scientific">Roseibium album</name>
    <dbReference type="NCBI Taxonomy" id="311410"/>
    <lineage>
        <taxon>Bacteria</taxon>
        <taxon>Pseudomonadati</taxon>
        <taxon>Pseudomonadota</taxon>
        <taxon>Alphaproteobacteria</taxon>
        <taxon>Hyphomicrobiales</taxon>
        <taxon>Stappiaceae</taxon>
        <taxon>Roseibium</taxon>
    </lineage>
</organism>
<dbReference type="EMBL" id="CXWC01000001">
    <property type="protein sequence ID" value="CTQ63718.1"/>
    <property type="molecule type" value="Genomic_DNA"/>
</dbReference>
<dbReference type="GeneID" id="97667589"/>
<protein>
    <recommendedName>
        <fullName evidence="3">Tlde1 domain-containing protein</fullName>
    </recommendedName>
</protein>
<evidence type="ECO:0000256" key="2">
    <source>
        <dbReference type="SAM" id="Phobius"/>
    </source>
</evidence>
<dbReference type="InterPro" id="IPR021225">
    <property type="entry name" value="Tlde1_dom"/>
</dbReference>
<sequence length="417" mass="44597">MQQNTNQTDRTDRKRVHRVFHVLIAGMAIVLGGLIASVTLFDAPRTPSRDSAAHAAGDSQFFASVTFNDETARVGNSQGVDDQAGNEQQLIRSATEQLGSALPQFTREKEAKSAAKRKLAEKLARLNLALSLTERRTEPNEIETASGVSGSRLTERTTAVAEEEEMVTGSLPSPRAIAKDDVSGTAETLAETEEPSNAAEPELEVTAAFSHPVPGSKPAPPVETARAAVGDESQKRQTPAPVLAYATPGTPETENNGAFGGIGKLFSGLKGGLPGRGRGVAVYDISAAIVHMPDGSKLEAHSGIGHRKDNPKYAHVRNLGPTPPNIYDLRMRERRFHGVEAIRMTPHDNAAMKGRDGMLAHTPLLRRSNGSHGCVAFKDYNKFLKAFKAGKVKKMIVVPSMDKLPKYMAALNKGAGA</sequence>
<accession>A0A0M7AHT7</accession>
<keyword evidence="2" id="KW-0472">Membrane</keyword>